<feature type="compositionally biased region" description="Basic and acidic residues" evidence="2">
    <location>
        <begin position="568"/>
        <end position="582"/>
    </location>
</feature>
<accession>A0A9W7CHP9</accession>
<feature type="domain" description="Fe2OG dioxygenase" evidence="3">
    <location>
        <begin position="79"/>
        <end position="176"/>
    </location>
</feature>
<evidence type="ECO:0000313" key="4">
    <source>
        <dbReference type="EMBL" id="GMI06697.1"/>
    </source>
</evidence>
<dbReference type="InterPro" id="IPR044842">
    <property type="entry name" value="ALKBH9B/ALKBH10B-like"/>
</dbReference>
<dbReference type="EMBL" id="BRXW01000103">
    <property type="protein sequence ID" value="GMI06697.1"/>
    <property type="molecule type" value="Genomic_DNA"/>
</dbReference>
<organism evidence="4 5">
    <name type="scientific">Triparma laevis f. longispina</name>
    <dbReference type="NCBI Taxonomy" id="1714387"/>
    <lineage>
        <taxon>Eukaryota</taxon>
        <taxon>Sar</taxon>
        <taxon>Stramenopiles</taxon>
        <taxon>Ochrophyta</taxon>
        <taxon>Bolidophyceae</taxon>
        <taxon>Parmales</taxon>
        <taxon>Triparmaceae</taxon>
        <taxon>Triparma</taxon>
    </lineage>
</organism>
<name>A0A9W7CHP9_9STRA</name>
<feature type="region of interest" description="Disordered" evidence="2">
    <location>
        <begin position="551"/>
        <end position="582"/>
    </location>
</feature>
<feature type="compositionally biased region" description="Basic and acidic residues" evidence="2">
    <location>
        <begin position="268"/>
        <end position="280"/>
    </location>
</feature>
<dbReference type="GO" id="GO:0003729">
    <property type="term" value="F:mRNA binding"/>
    <property type="evidence" value="ECO:0007669"/>
    <property type="project" value="InterPro"/>
</dbReference>
<dbReference type="SUPFAM" id="SSF51197">
    <property type="entry name" value="Clavaminate synthase-like"/>
    <property type="match status" value="1"/>
</dbReference>
<keyword evidence="1" id="KW-0175">Coiled coil</keyword>
<dbReference type="Proteomes" id="UP001165122">
    <property type="component" value="Unassembled WGS sequence"/>
</dbReference>
<evidence type="ECO:0000259" key="3">
    <source>
        <dbReference type="PROSITE" id="PS51471"/>
    </source>
</evidence>
<comment type="caution">
    <text evidence="4">The sequence shown here is derived from an EMBL/GenBank/DDBJ whole genome shotgun (WGS) entry which is preliminary data.</text>
</comment>
<feature type="coiled-coil region" evidence="1">
    <location>
        <begin position="517"/>
        <end position="544"/>
    </location>
</feature>
<reference evidence="5" key="1">
    <citation type="journal article" date="2023" name="Commun. Biol.">
        <title>Genome analysis of Parmales, the sister group of diatoms, reveals the evolutionary specialization of diatoms from phago-mixotrophs to photoautotrophs.</title>
        <authorList>
            <person name="Ban H."/>
            <person name="Sato S."/>
            <person name="Yoshikawa S."/>
            <person name="Yamada K."/>
            <person name="Nakamura Y."/>
            <person name="Ichinomiya M."/>
            <person name="Sato N."/>
            <person name="Blanc-Mathieu R."/>
            <person name="Endo H."/>
            <person name="Kuwata A."/>
            <person name="Ogata H."/>
        </authorList>
    </citation>
    <scope>NUCLEOTIDE SEQUENCE [LARGE SCALE GENOMIC DNA]</scope>
    <source>
        <strain evidence="5">NIES 3700</strain>
    </source>
</reference>
<dbReference type="PANTHER" id="PTHR31447">
    <property type="entry name" value="HYDROXYPROLINE-RICH GLYCOPROTEIN FAMILY PROTEIN-RELATED"/>
    <property type="match status" value="1"/>
</dbReference>
<sequence>MIKKGLNGNLKGETFMQSTFKVPIKGKKGKGRVVMQFGSFYDYSDHCIRPDLPVEPMDDTLNSLIDVLISSGALPASVRPNTAIINIYNVGDNIPPHIDHTDYPRPFSILSLQTSSPILFGTHIIPLGSGKFKAPFSSILERRSLLVLEGNGADVAEHCIPGVEMRRVSITLRKMPEWAERETRERVAREFFGNEKGEEISKPPAVNLSDFVKKPSGGGGQKKKEGLPSVVVAQKKKWAEKVQDDVTKGRSAWKKGPSAIQRAPPGFEGREEKKKEEKKVVQSAKKVQQENNDEKVVLLRREQLVEEKKKNGEKKKQEEEHPDKKKKEEEYKEKKGAALKELNEQLKRQQEAERYQLQEINERRGNQQIAALQKLNEEQDAEYKTLVARLDKIKATALQKLNEEKVAVLKTITEEKDAEITGLASKLDAEKDTEIHSLIARLNKKKATALQKLKEEKVAVLKTITEEKDAEIKSLESRLNEEKDSTLQDLGESKSVKITSLENKLKIEKAIEIYNLNSRLSKKNNQTRQEIKALEKKVEKEEEFVFGDFSDSEDMNKKKKGKKGKSKLNPDTKAFREVEDWN</sequence>
<feature type="region of interest" description="Disordered" evidence="2">
    <location>
        <begin position="241"/>
        <end position="294"/>
    </location>
</feature>
<gene>
    <name evidence="4" type="ORF">TrLO_g615</name>
</gene>
<dbReference type="GO" id="GO:0032451">
    <property type="term" value="F:demethylase activity"/>
    <property type="evidence" value="ECO:0007669"/>
    <property type="project" value="InterPro"/>
</dbReference>
<feature type="region of interest" description="Disordered" evidence="2">
    <location>
        <begin position="306"/>
        <end position="336"/>
    </location>
</feature>
<proteinExistence type="predicted"/>
<dbReference type="PROSITE" id="PS51471">
    <property type="entry name" value="FE2OG_OXY"/>
    <property type="match status" value="1"/>
</dbReference>
<dbReference type="InterPro" id="IPR005123">
    <property type="entry name" value="Oxoglu/Fe-dep_dioxygenase_dom"/>
</dbReference>
<dbReference type="Gene3D" id="2.60.120.590">
    <property type="entry name" value="Alpha-ketoglutarate-dependent dioxygenase AlkB-like"/>
    <property type="match status" value="1"/>
</dbReference>
<dbReference type="AlphaFoldDB" id="A0A9W7CHP9"/>
<feature type="compositionally biased region" description="Low complexity" evidence="2">
    <location>
        <begin position="281"/>
        <end position="290"/>
    </location>
</feature>
<dbReference type="PANTHER" id="PTHR31447:SF23">
    <property type="entry name" value="2-OXOGLUTARATE AND FE(II)-DEPENDENT OXYGENASE SUPERFAMILY PROTEIN"/>
    <property type="match status" value="1"/>
</dbReference>
<evidence type="ECO:0000256" key="1">
    <source>
        <dbReference type="SAM" id="Coils"/>
    </source>
</evidence>
<protein>
    <recommendedName>
        <fullName evidence="3">Fe2OG dioxygenase domain-containing protein</fullName>
    </recommendedName>
</protein>
<keyword evidence="5" id="KW-1185">Reference proteome</keyword>
<feature type="compositionally biased region" description="Basic residues" evidence="2">
    <location>
        <begin position="557"/>
        <end position="566"/>
    </location>
</feature>
<dbReference type="GO" id="GO:0006402">
    <property type="term" value="P:mRNA catabolic process"/>
    <property type="evidence" value="ECO:0007669"/>
    <property type="project" value="InterPro"/>
</dbReference>
<feature type="region of interest" description="Disordered" evidence="2">
    <location>
        <begin position="198"/>
        <end position="229"/>
    </location>
</feature>
<evidence type="ECO:0000256" key="2">
    <source>
        <dbReference type="SAM" id="MobiDB-lite"/>
    </source>
</evidence>
<evidence type="ECO:0000313" key="5">
    <source>
        <dbReference type="Proteomes" id="UP001165122"/>
    </source>
</evidence>
<dbReference type="InterPro" id="IPR037151">
    <property type="entry name" value="AlkB-like_sf"/>
</dbReference>
<dbReference type="OrthoDB" id="271595at2759"/>